<evidence type="ECO:0000313" key="1">
    <source>
        <dbReference type="EMBL" id="MBA4636433.1"/>
    </source>
</evidence>
<proteinExistence type="predicted"/>
<organism evidence="1">
    <name type="scientific">Opuntia streptacantha</name>
    <name type="common">Prickly pear cactus</name>
    <name type="synonym">Opuntia cardona</name>
    <dbReference type="NCBI Taxonomy" id="393608"/>
    <lineage>
        <taxon>Eukaryota</taxon>
        <taxon>Viridiplantae</taxon>
        <taxon>Streptophyta</taxon>
        <taxon>Embryophyta</taxon>
        <taxon>Tracheophyta</taxon>
        <taxon>Spermatophyta</taxon>
        <taxon>Magnoliopsida</taxon>
        <taxon>eudicotyledons</taxon>
        <taxon>Gunneridae</taxon>
        <taxon>Pentapetalae</taxon>
        <taxon>Caryophyllales</taxon>
        <taxon>Cactineae</taxon>
        <taxon>Cactaceae</taxon>
        <taxon>Opuntioideae</taxon>
        <taxon>Opuntia</taxon>
    </lineage>
</organism>
<protein>
    <submittedName>
        <fullName evidence="1">Uncharacterized protein</fullName>
    </submittedName>
</protein>
<dbReference type="AlphaFoldDB" id="A0A7C8Z952"/>
<sequence>MSNIFVQLEIDYVLFFGLTEENNASKTTVASTDGTNKDKAKLVDGATMKKFKKDNKIVRGHLFNHMINPLFDPFVIIKFSKIIWEKPEIKGGADGAGKKKYTVDEWLQFWITNDKPS</sequence>
<accession>A0A7C8Z952</accession>
<dbReference type="EMBL" id="GISG01100309">
    <property type="protein sequence ID" value="MBA4636433.1"/>
    <property type="molecule type" value="Transcribed_RNA"/>
</dbReference>
<name>A0A7C8Z952_OPUST</name>
<reference evidence="1" key="1">
    <citation type="journal article" date="2013" name="J. Plant Res.">
        <title>Effect of fungi and light on seed germination of three Opuntia species from semiarid lands of central Mexico.</title>
        <authorList>
            <person name="Delgado-Sanchez P."/>
            <person name="Jimenez-Bremont J.F."/>
            <person name="Guerrero-Gonzalez Mde L."/>
            <person name="Flores J."/>
        </authorList>
    </citation>
    <scope>NUCLEOTIDE SEQUENCE</scope>
    <source>
        <tissue evidence="1">Cladode</tissue>
    </source>
</reference>
<reference evidence="1" key="2">
    <citation type="submission" date="2020-07" db="EMBL/GenBank/DDBJ databases">
        <authorList>
            <person name="Vera ALvarez R."/>
            <person name="Arias-Moreno D.M."/>
            <person name="Jimenez-Jacinto V."/>
            <person name="Jimenez-Bremont J.F."/>
            <person name="Swaminathan K."/>
            <person name="Moose S.P."/>
            <person name="Guerrero-Gonzalez M.L."/>
            <person name="Marino-Ramirez L."/>
            <person name="Landsman D."/>
            <person name="Rodriguez-Kessler M."/>
            <person name="Delgado-Sanchez P."/>
        </authorList>
    </citation>
    <scope>NUCLEOTIDE SEQUENCE</scope>
    <source>
        <tissue evidence="1">Cladode</tissue>
    </source>
</reference>